<sequence>MADLDDDLDDLYDIFETLLDRYTPEIAVKKIAGYASPEAVQKVRDRHERTLIRIREMEEPRALILGNRDTWYTGPRDDDKYWPALCRLLAKDGWSESSIENLDESSTRIMSLLNHPRERQFSTRGLVVGYVQSGKTTSFTAVTAKAADRGYKLFIVLAGIHNGLRRQTQARLIKQLVEPNPGGWQQITGLDHDFTPPENAAAFFSKANKTHVLCVVKKNATVLTKLVKWLESASAFLTDTPALIIDDEADQATVATKRINPLIRRVLDSLPKSAYVGYTASPFANLLIDPSAEDLYPKNFIVNLPKPDGHFGTEVLFGRYALDGENPEDVDDGWDMIRLVPDADIPLVRPKTKAEAEGFQPQLTDSLRRAVTYFWLATAARRVRGTGNPHSTMLIHTSVRTSVHDGFRAPLEGFREVITRRLEDPSAIAELRKVWDEETARVPAGDFGESKVEFDDLLPELGGVLRDCRVIMDNSGSTERLDFENGHVVAIAVGGNTLSRGLTLEGLLVSYFVRAVTVYDTLLQMGRWFGYRNGYADLPRIWMTEELADWFRHLATVEVEMRRDIDIYLTEDKTPETFAVRLRTHPSLKVTAAAKMADAVDAHAGYGGKRVQTRYFHTNAEWLLDNQQAARDLVVAALEVGVRVEKLPEKGLFILREVPSDLVIDFLGAYQFHEKSQEADAELMIRYIERRIRNTGALRRWDVAVIGNDAGAPDDNFEFADGIAVGRVVRSRLDTPEPDFADIKTLMSRRDAAIDLAGPIAGLTEAQIFEERRKQLPDIGLLVLYPIDKTSNPGPGRAKRAPLNAAEHVIGTGLVFPKPTGDDDVVSYEAHYISADLSGIEMEEEDLSILEADEQ</sequence>
<evidence type="ECO:0000313" key="3">
    <source>
        <dbReference type="Proteomes" id="UP000466794"/>
    </source>
</evidence>
<dbReference type="EMBL" id="WRPP01000001">
    <property type="protein sequence ID" value="MVU76450.1"/>
    <property type="molecule type" value="Genomic_DNA"/>
</dbReference>
<keyword evidence="3" id="KW-1185">Reference proteome</keyword>
<gene>
    <name evidence="2" type="ORF">GPX89_04230</name>
</gene>
<dbReference type="Pfam" id="PF10593">
    <property type="entry name" value="Z1"/>
    <property type="match status" value="1"/>
</dbReference>
<keyword evidence="2" id="KW-0255">Endonuclease</keyword>
<dbReference type="Proteomes" id="UP000466794">
    <property type="component" value="Unassembled WGS sequence"/>
</dbReference>
<accession>A0A7K1UQ35</accession>
<organism evidence="2 3">
    <name type="scientific">Nocardia terrae</name>
    <dbReference type="NCBI Taxonomy" id="2675851"/>
    <lineage>
        <taxon>Bacteria</taxon>
        <taxon>Bacillati</taxon>
        <taxon>Actinomycetota</taxon>
        <taxon>Actinomycetes</taxon>
        <taxon>Mycobacteriales</taxon>
        <taxon>Nocardiaceae</taxon>
        <taxon>Nocardia</taxon>
    </lineage>
</organism>
<feature type="domain" description="Putative endonuclease Z1" evidence="1">
    <location>
        <begin position="366"/>
        <end position="587"/>
    </location>
</feature>
<dbReference type="AlphaFoldDB" id="A0A7K1UQ35"/>
<dbReference type="InterPro" id="IPR018310">
    <property type="entry name" value="Put_endonuclease_Z1-dom"/>
</dbReference>
<protein>
    <submittedName>
        <fullName evidence="2">Endonuclease</fullName>
    </submittedName>
</protein>
<evidence type="ECO:0000313" key="2">
    <source>
        <dbReference type="EMBL" id="MVU76450.1"/>
    </source>
</evidence>
<name>A0A7K1UQ35_9NOCA</name>
<comment type="caution">
    <text evidence="2">The sequence shown here is derived from an EMBL/GenBank/DDBJ whole genome shotgun (WGS) entry which is preliminary data.</text>
</comment>
<dbReference type="RefSeq" id="WP_328601496.1">
    <property type="nucleotide sequence ID" value="NZ_WRPP01000001.1"/>
</dbReference>
<keyword evidence="2" id="KW-0540">Nuclease</keyword>
<reference evidence="2 3" key="1">
    <citation type="submission" date="2019-12" db="EMBL/GenBank/DDBJ databases">
        <title>Nocardia sp. nov. ET3-3 isolated from soil.</title>
        <authorList>
            <person name="Kanchanasin P."/>
            <person name="Tanasupawat S."/>
            <person name="Yuki M."/>
            <person name="Kudo T."/>
        </authorList>
    </citation>
    <scope>NUCLEOTIDE SEQUENCE [LARGE SCALE GENOMIC DNA]</scope>
    <source>
        <strain evidence="2 3">ET3-3</strain>
    </source>
</reference>
<evidence type="ECO:0000259" key="1">
    <source>
        <dbReference type="Pfam" id="PF10593"/>
    </source>
</evidence>
<proteinExistence type="predicted"/>
<dbReference type="GO" id="GO:0004519">
    <property type="term" value="F:endonuclease activity"/>
    <property type="evidence" value="ECO:0007669"/>
    <property type="project" value="UniProtKB-KW"/>
</dbReference>
<keyword evidence="2" id="KW-0378">Hydrolase</keyword>